<evidence type="ECO:0000256" key="4">
    <source>
        <dbReference type="ARBA" id="ARBA00022692"/>
    </source>
</evidence>
<keyword evidence="6 7" id="KW-0998">Cell outer membrane</keyword>
<keyword evidence="4 7" id="KW-0812">Transmembrane</keyword>
<dbReference type="InterPro" id="IPR023996">
    <property type="entry name" value="TonB-dep_OMP_SusC/RagA"/>
</dbReference>
<feature type="signal peptide" evidence="8">
    <location>
        <begin position="1"/>
        <end position="19"/>
    </location>
</feature>
<evidence type="ECO:0000256" key="5">
    <source>
        <dbReference type="ARBA" id="ARBA00023136"/>
    </source>
</evidence>
<dbReference type="SUPFAM" id="SSF49464">
    <property type="entry name" value="Carboxypeptidase regulatory domain-like"/>
    <property type="match status" value="1"/>
</dbReference>
<dbReference type="Gene3D" id="2.170.130.10">
    <property type="entry name" value="TonB-dependent receptor, plug domain"/>
    <property type="match status" value="1"/>
</dbReference>
<dbReference type="Pfam" id="PF13715">
    <property type="entry name" value="CarbopepD_reg_2"/>
    <property type="match status" value="1"/>
</dbReference>
<dbReference type="InterPro" id="IPR008969">
    <property type="entry name" value="CarboxyPept-like_regulatory"/>
</dbReference>
<dbReference type="SUPFAM" id="SSF56935">
    <property type="entry name" value="Porins"/>
    <property type="match status" value="1"/>
</dbReference>
<feature type="chain" id="PRO_5046389646" evidence="8">
    <location>
        <begin position="20"/>
        <end position="1035"/>
    </location>
</feature>
<evidence type="ECO:0000313" key="10">
    <source>
        <dbReference type="EMBL" id="MCZ8373221.1"/>
    </source>
</evidence>
<dbReference type="NCBIfam" id="TIGR04056">
    <property type="entry name" value="OMP_RagA_SusC"/>
    <property type="match status" value="1"/>
</dbReference>
<dbReference type="InterPro" id="IPR023997">
    <property type="entry name" value="TonB-dep_OMP_SusC/RagA_CS"/>
</dbReference>
<keyword evidence="11" id="KW-1185">Reference proteome</keyword>
<dbReference type="InterPro" id="IPR037066">
    <property type="entry name" value="Plug_dom_sf"/>
</dbReference>
<dbReference type="NCBIfam" id="TIGR04057">
    <property type="entry name" value="SusC_RagA_signa"/>
    <property type="match status" value="1"/>
</dbReference>
<keyword evidence="5 7" id="KW-0472">Membrane</keyword>
<keyword evidence="2 7" id="KW-0813">Transport</keyword>
<reference evidence="10" key="1">
    <citation type="submission" date="2022-12" db="EMBL/GenBank/DDBJ databases">
        <title>Phocaeicola acetigenes sp. nov., isolated feces from a healthy human.</title>
        <authorList>
            <person name="Do H."/>
            <person name="Ha Y.B."/>
            <person name="Kim J.-S."/>
            <person name="Suh M.K."/>
            <person name="Kim H.S."/>
            <person name="Lee J.-S."/>
        </authorList>
    </citation>
    <scope>NUCLEOTIDE SEQUENCE</scope>
    <source>
        <strain evidence="10">KGMB11183</strain>
    </source>
</reference>
<dbReference type="Gene3D" id="2.40.170.20">
    <property type="entry name" value="TonB-dependent receptor, beta-barrel domain"/>
    <property type="match status" value="1"/>
</dbReference>
<dbReference type="RefSeq" id="WP_269878546.1">
    <property type="nucleotide sequence ID" value="NZ_JAPZVM010000010.1"/>
</dbReference>
<accession>A0ABT4PJJ2</accession>
<evidence type="ECO:0000313" key="11">
    <source>
        <dbReference type="Proteomes" id="UP001141933"/>
    </source>
</evidence>
<evidence type="ECO:0000256" key="1">
    <source>
        <dbReference type="ARBA" id="ARBA00004571"/>
    </source>
</evidence>
<evidence type="ECO:0000256" key="3">
    <source>
        <dbReference type="ARBA" id="ARBA00022452"/>
    </source>
</evidence>
<proteinExistence type="inferred from homology"/>
<keyword evidence="8" id="KW-0732">Signal</keyword>
<dbReference type="Proteomes" id="UP001141933">
    <property type="component" value="Unassembled WGS sequence"/>
</dbReference>
<evidence type="ECO:0000256" key="6">
    <source>
        <dbReference type="ARBA" id="ARBA00023237"/>
    </source>
</evidence>
<evidence type="ECO:0000256" key="7">
    <source>
        <dbReference type="PROSITE-ProRule" id="PRU01360"/>
    </source>
</evidence>
<dbReference type="InterPro" id="IPR039426">
    <property type="entry name" value="TonB-dep_rcpt-like"/>
</dbReference>
<protein>
    <submittedName>
        <fullName evidence="10">TonB-dependent receptor</fullName>
    </submittedName>
</protein>
<name>A0ABT4PJJ2_9BACT</name>
<dbReference type="Pfam" id="PF07715">
    <property type="entry name" value="Plug"/>
    <property type="match status" value="1"/>
</dbReference>
<keyword evidence="3 7" id="KW-1134">Transmembrane beta strand</keyword>
<dbReference type="InterPro" id="IPR036942">
    <property type="entry name" value="Beta-barrel_TonB_sf"/>
</dbReference>
<evidence type="ECO:0000256" key="2">
    <source>
        <dbReference type="ARBA" id="ARBA00022448"/>
    </source>
</evidence>
<sequence length="1035" mass="114192">MSKILSLLCSMLICITTYAQNITVNGKVTANGEEMPGVTVAVKGGTQGTITSIDGGYSLQVDAKSTLVFSFIGYETVEVPIKGQKVINVNLEESSIAMEEVVIAVPYGTAKKSTFTGSASVIDKKIVASSQVASVSKALQGTVAGLQSFSTSGQPGEDADIYIRGVGSVNASQTPLYVVDGVPYDGKLSSISSQDIASVTVLKDAAAASLYGSRAANGVIMITTKQGQTGSAPTIQLSAKYGFSSRAVSDYNQLSTNDYFKLQWEALRNSYMTGKNAMSAEDAGKAASAVLTTTGTGGLGINPYGSKYPQPIDQYGNLVEGATPLWDDSWEDALTQDAHYADLNASVSGGSEKTKYYFSLGYLDDQGAYICSGFKRYNLRTNITTDLRDWLQVGLNVSASHSIQNYPKQDDTAIGNVVLAARDIPSFYPVYERNMDTGEYILDENGNRIYDYGTYRKGSYNGQNFAQSMYYDKKEYKRDAASVRGFLQITPIEGLSYKMSVNLDYNSRFTHFYDNPTYGKQPLIGSVQKENDRTTGMTFNNVVNWNHTFNDAHDVRVMLGQEYYEYNTSSFGGSRSGVITDGYFEPDAASTLNSFSGYSDQYKLLSYFGSAEYSYQGKYFASTSVRTDGSSRFHPDHRWGTFWSFGASWKIVREKFLESAANDWLTNLTLRASYGAQGNDNVGYYAYQALYGMGSLFGNPALTAYRLATPNLTWETNLNLNIGLDFGFWNNRLNGTIEYFQRSSKDLLFSRDLVPSSGFSSIDANIGKLKNYGWEFTISGTPILTKDWTWKLSVNATTYKNEIVELPTDVMWNGSKKWVKGGSLYDYWMYEWAGVNPETGAPQWYKTQEDGSRVPTSDYSSLNSNDKVKLGSSLPTLTGGFQSDLTWKNVSLSMLFSYAIGGKLYNNDYVMMMSTSGGNGSSLSEEMLERWQKPGDITDVPKLSYNQTDYFTSGSSRWLVDRSFLRLKTVTLSYTLPKKWIHVASLKEASVFLQGENLLTFSHQQGLDPEQPISGSVSFRYPAMKTFSFGINVTL</sequence>
<evidence type="ECO:0000256" key="8">
    <source>
        <dbReference type="SAM" id="SignalP"/>
    </source>
</evidence>
<dbReference type="EMBL" id="JAPZVM010000010">
    <property type="protein sequence ID" value="MCZ8373221.1"/>
    <property type="molecule type" value="Genomic_DNA"/>
</dbReference>
<dbReference type="PROSITE" id="PS52016">
    <property type="entry name" value="TONB_DEPENDENT_REC_3"/>
    <property type="match status" value="1"/>
</dbReference>
<feature type="domain" description="TonB-dependent receptor plug" evidence="9">
    <location>
        <begin position="112"/>
        <end position="219"/>
    </location>
</feature>
<organism evidence="10 11">
    <name type="scientific">Phocaeicola acetigenes</name>
    <dbReference type="NCBI Taxonomy" id="3016083"/>
    <lineage>
        <taxon>Bacteria</taxon>
        <taxon>Pseudomonadati</taxon>
        <taxon>Bacteroidota</taxon>
        <taxon>Bacteroidia</taxon>
        <taxon>Bacteroidales</taxon>
        <taxon>Bacteroidaceae</taxon>
        <taxon>Phocaeicola</taxon>
    </lineage>
</organism>
<evidence type="ECO:0000259" key="9">
    <source>
        <dbReference type="Pfam" id="PF07715"/>
    </source>
</evidence>
<comment type="caution">
    <text evidence="10">The sequence shown here is derived from an EMBL/GenBank/DDBJ whole genome shotgun (WGS) entry which is preliminary data.</text>
</comment>
<comment type="subcellular location">
    <subcellularLocation>
        <location evidence="1 7">Cell outer membrane</location>
        <topology evidence="1 7">Multi-pass membrane protein</topology>
    </subcellularLocation>
</comment>
<dbReference type="InterPro" id="IPR012910">
    <property type="entry name" value="Plug_dom"/>
</dbReference>
<comment type="similarity">
    <text evidence="7">Belongs to the TonB-dependent receptor family.</text>
</comment>
<keyword evidence="10" id="KW-0675">Receptor</keyword>
<gene>
    <name evidence="10" type="ORF">O6P32_10970</name>
</gene>